<dbReference type="EMBL" id="MFJB01000088">
    <property type="protein sequence ID" value="OGF98754.1"/>
    <property type="molecule type" value="Genomic_DNA"/>
</dbReference>
<proteinExistence type="predicted"/>
<accession>A0A1F5YF08</accession>
<dbReference type="Proteomes" id="UP000177396">
    <property type="component" value="Unassembled WGS sequence"/>
</dbReference>
<name>A0A1F5YF08_9BACT</name>
<dbReference type="AlphaFoldDB" id="A0A1F5YF08"/>
<evidence type="ECO:0008006" key="3">
    <source>
        <dbReference type="Google" id="ProtNLM"/>
    </source>
</evidence>
<protein>
    <recommendedName>
        <fullName evidence="3">AbiEi antitoxin C-terminal domain-containing protein</fullName>
    </recommendedName>
</protein>
<gene>
    <name evidence="1" type="ORF">A2153_06470</name>
</gene>
<sequence>MNNDLILQIYARPETVFTVPEISQLFPNITYKSLKDRLYYFTRVGKLKRLRKGIYSKKEYNPLEFSNKIYKPSYISLELVLFKSGIIFQYYETIFLVSYLTRTITVSGISIQYRQIRGDILTNTEGIEQKTGYFIATPERAFLDAVYIYKDYHFDNLSPINWERVENLKKIYKNKIFEKTVGQYYKFYKEEYGQH</sequence>
<evidence type="ECO:0000313" key="2">
    <source>
        <dbReference type="Proteomes" id="UP000177396"/>
    </source>
</evidence>
<organism evidence="1 2">
    <name type="scientific">Candidatus Gottesmanbacteria bacterium RBG_16_38_7b</name>
    <dbReference type="NCBI Taxonomy" id="1798372"/>
    <lineage>
        <taxon>Bacteria</taxon>
        <taxon>Candidatus Gottesmaniibacteriota</taxon>
    </lineage>
</organism>
<evidence type="ECO:0000313" key="1">
    <source>
        <dbReference type="EMBL" id="OGF98754.1"/>
    </source>
</evidence>
<reference evidence="1 2" key="1">
    <citation type="journal article" date="2016" name="Nat. Commun.">
        <title>Thousands of microbial genomes shed light on interconnected biogeochemical processes in an aquifer system.</title>
        <authorList>
            <person name="Anantharaman K."/>
            <person name="Brown C.T."/>
            <person name="Hug L.A."/>
            <person name="Sharon I."/>
            <person name="Castelle C.J."/>
            <person name="Probst A.J."/>
            <person name="Thomas B.C."/>
            <person name="Singh A."/>
            <person name="Wilkins M.J."/>
            <person name="Karaoz U."/>
            <person name="Brodie E.L."/>
            <person name="Williams K.H."/>
            <person name="Hubbard S.S."/>
            <person name="Banfield J.F."/>
        </authorList>
    </citation>
    <scope>NUCLEOTIDE SEQUENCE [LARGE SCALE GENOMIC DNA]</scope>
</reference>
<comment type="caution">
    <text evidence="1">The sequence shown here is derived from an EMBL/GenBank/DDBJ whole genome shotgun (WGS) entry which is preliminary data.</text>
</comment>